<dbReference type="Proteomes" id="UP000054302">
    <property type="component" value="Unassembled WGS sequence"/>
</dbReference>
<dbReference type="OrthoDB" id="4134592at2759"/>
<evidence type="ECO:0008006" key="4">
    <source>
        <dbReference type="Google" id="ProtNLM"/>
    </source>
</evidence>
<dbReference type="HOGENOM" id="CLU_030039_0_0_1"/>
<feature type="region of interest" description="Disordered" evidence="1">
    <location>
        <begin position="127"/>
        <end position="158"/>
    </location>
</feature>
<accession>A0A0D1XN52</accession>
<dbReference type="RefSeq" id="XP_016221110.1">
    <property type="nucleotide sequence ID" value="XM_016371778.1"/>
</dbReference>
<gene>
    <name evidence="2" type="ORF">PV10_06929</name>
</gene>
<dbReference type="PANTHER" id="PTHR37540:SF5">
    <property type="entry name" value="TRANSCRIPTION FACTOR DOMAIN-CONTAINING PROTEIN"/>
    <property type="match status" value="1"/>
</dbReference>
<keyword evidence="3" id="KW-1185">Reference proteome</keyword>
<feature type="compositionally biased region" description="Low complexity" evidence="1">
    <location>
        <begin position="70"/>
        <end position="101"/>
    </location>
</feature>
<reference evidence="2 3" key="1">
    <citation type="submission" date="2015-01" db="EMBL/GenBank/DDBJ databases">
        <title>The Genome Sequence of Exophiala mesophila CBS40295.</title>
        <authorList>
            <consortium name="The Broad Institute Genomics Platform"/>
            <person name="Cuomo C."/>
            <person name="de Hoog S."/>
            <person name="Gorbushina A."/>
            <person name="Stielow B."/>
            <person name="Teixiera M."/>
            <person name="Abouelleil A."/>
            <person name="Chapman S.B."/>
            <person name="Priest M."/>
            <person name="Young S.K."/>
            <person name="Wortman J."/>
            <person name="Nusbaum C."/>
            <person name="Birren B."/>
        </authorList>
    </citation>
    <scope>NUCLEOTIDE SEQUENCE [LARGE SCALE GENOMIC DNA]</scope>
    <source>
        <strain evidence="2 3">CBS 40295</strain>
    </source>
</reference>
<dbReference type="VEuPathDB" id="FungiDB:PV10_06929"/>
<feature type="compositionally biased region" description="Polar residues" evidence="1">
    <location>
        <begin position="57"/>
        <end position="66"/>
    </location>
</feature>
<dbReference type="AlphaFoldDB" id="A0A0D1XN52"/>
<proteinExistence type="predicted"/>
<feature type="region of interest" description="Disordered" evidence="1">
    <location>
        <begin position="54"/>
        <end position="109"/>
    </location>
</feature>
<evidence type="ECO:0000313" key="2">
    <source>
        <dbReference type="EMBL" id="KIV89536.1"/>
    </source>
</evidence>
<organism evidence="2 3">
    <name type="scientific">Exophiala mesophila</name>
    <name type="common">Black yeast-like fungus</name>
    <dbReference type="NCBI Taxonomy" id="212818"/>
    <lineage>
        <taxon>Eukaryota</taxon>
        <taxon>Fungi</taxon>
        <taxon>Dikarya</taxon>
        <taxon>Ascomycota</taxon>
        <taxon>Pezizomycotina</taxon>
        <taxon>Eurotiomycetes</taxon>
        <taxon>Chaetothyriomycetidae</taxon>
        <taxon>Chaetothyriales</taxon>
        <taxon>Herpotrichiellaceae</taxon>
        <taxon>Exophiala</taxon>
    </lineage>
</organism>
<feature type="compositionally biased region" description="Polar residues" evidence="1">
    <location>
        <begin position="127"/>
        <end position="139"/>
    </location>
</feature>
<evidence type="ECO:0000256" key="1">
    <source>
        <dbReference type="SAM" id="MobiDB-lite"/>
    </source>
</evidence>
<dbReference type="EMBL" id="KN847524">
    <property type="protein sequence ID" value="KIV89536.1"/>
    <property type="molecule type" value="Genomic_DNA"/>
</dbReference>
<protein>
    <recommendedName>
        <fullName evidence="4">Transcription factor domain-containing protein</fullName>
    </recommendedName>
</protein>
<feature type="compositionally biased region" description="Acidic residues" evidence="1">
    <location>
        <begin position="149"/>
        <end position="158"/>
    </location>
</feature>
<evidence type="ECO:0000313" key="3">
    <source>
        <dbReference type="Proteomes" id="UP000054302"/>
    </source>
</evidence>
<sequence>MRPKMQDQQPSVAPYKGSFHFVVKNASNLNVRNAEEAFSISSHVTNKYYRWAKRNKSSTPPRSFTDSHGDSPSVGGSSNSNSPEGSASMSREKSSSTSSTKSHAKRAPAMQTMCWQLGSGPIKARQQCNMGSLSSSPEPTSKDDLTVPPEEENDSDEYEDEFRYQLIQCHLDPAKPSAYIKPCGLLQRLAYHGLQDIFMSTAYTPSRSALKLQLTTQRVQQHIKDFSGDDKCMHGWYAAVITMRAHFVDPRDYTRLWPMALMHQNRSLTLLREDLLSSRGPSEAVLMCIWAICCVGFFSGEMAQNLQHGVAVRMFVDDLGGLSKLSHLARTYIISGDYINAKFTLTRPYYHHSLFDPGDFRSQPGFAQWIPHVHDFDLHFQRWDEAFLIANDDLSDQLSHYINMHREYLAAATFAEKLYEETQEESADEILEWLHKRHAALCSWSMSLYCDLTESIGPETRISRTVRRQLQACITLAVACSHCFIMGFNGTRAKWLLFIPVQHLQPQIEILLDHMSKRGLNPTFPSKPHGISHHESLLWLFFIGACAEQVSDEAGKRPVSDPVWHSTRFVDMTQLLGLRTWREAQKILKRFLYQESVMDRFVEGLFEQKADLLRFGSPLRDP</sequence>
<name>A0A0D1XN52_EXOME</name>
<dbReference type="GeneID" id="27324774"/>
<dbReference type="PANTHER" id="PTHR37540">
    <property type="entry name" value="TRANSCRIPTION FACTOR (ACR-2), PUTATIVE-RELATED-RELATED"/>
    <property type="match status" value="1"/>
</dbReference>